<dbReference type="CDD" id="cd12809">
    <property type="entry name" value="Esterase_713_like-2"/>
    <property type="match status" value="1"/>
</dbReference>
<reference evidence="3" key="1">
    <citation type="submission" date="2023-03" db="EMBL/GenBank/DDBJ databases">
        <title>Complete genome of Cladonia borealis.</title>
        <authorList>
            <person name="Park H."/>
        </authorList>
    </citation>
    <scope>NUCLEOTIDE SEQUENCE</scope>
    <source>
        <strain evidence="3">ANT050790</strain>
    </source>
</reference>
<proteinExistence type="predicted"/>
<dbReference type="SUPFAM" id="SSF53474">
    <property type="entry name" value="alpha/beta-Hydrolases"/>
    <property type="match status" value="1"/>
</dbReference>
<accession>A0AA39V3E0</accession>
<feature type="signal peptide" evidence="1">
    <location>
        <begin position="1"/>
        <end position="18"/>
    </location>
</feature>
<dbReference type="InterPro" id="IPR029058">
    <property type="entry name" value="AB_hydrolase_fold"/>
</dbReference>
<dbReference type="InterPro" id="IPR050228">
    <property type="entry name" value="Carboxylesterase_BioH"/>
</dbReference>
<gene>
    <name evidence="3" type="ORF">JMJ35_008183</name>
</gene>
<sequence length="383" mass="41294">MKLSILCCALSLLQAVLSGPGAPGSSAEALHRRNIFYVGGEYVFNATQGGTILINDQYVEELTPAGGVKHPYPIVFFHGGGVSGAQWLNKPDGNPGWATYFLNQGYMVYILDIWSVGRSSAEDFPAQIIGGTVELVEVAFSAPELYHHYYQAQFHTQFPGNGSIGDPAFNDFYARFLPLAFSPRIENITRTSTCALLSMIGPSFLISHSFGGSVGYLTTDGCPTLVKGHVSVEGDSSPYANYDAGVFGVNTSSPTRAWGLADVPIAYDPPVTDPSQLVTTTTGELKYTDGLLSQYPCIEQATSPPPRKLANISQVPVLFLTTQASVHVLYDQCLVQFLKQAGVIVDWILLAQVGIKGNGHFSMLEKNSDQIAGVILKWLLGKE</sequence>
<evidence type="ECO:0000259" key="2">
    <source>
        <dbReference type="Pfam" id="PF12697"/>
    </source>
</evidence>
<dbReference type="AlphaFoldDB" id="A0AA39V3E0"/>
<dbReference type="Pfam" id="PF12697">
    <property type="entry name" value="Abhydrolase_6"/>
    <property type="match status" value="1"/>
</dbReference>
<protein>
    <recommendedName>
        <fullName evidence="2">AB hydrolase-1 domain-containing protein</fullName>
    </recommendedName>
</protein>
<name>A0AA39V3E0_9LECA</name>
<feature type="domain" description="AB hydrolase-1" evidence="2">
    <location>
        <begin position="74"/>
        <end position="372"/>
    </location>
</feature>
<comment type="caution">
    <text evidence="3">The sequence shown here is derived from an EMBL/GenBank/DDBJ whole genome shotgun (WGS) entry which is preliminary data.</text>
</comment>
<evidence type="ECO:0000256" key="1">
    <source>
        <dbReference type="SAM" id="SignalP"/>
    </source>
</evidence>
<dbReference type="Gene3D" id="3.40.50.1820">
    <property type="entry name" value="alpha/beta hydrolase"/>
    <property type="match status" value="1"/>
</dbReference>
<dbReference type="InterPro" id="IPR000073">
    <property type="entry name" value="AB_hydrolase_1"/>
</dbReference>
<keyword evidence="1" id="KW-0732">Signal</keyword>
<dbReference type="PANTHER" id="PTHR43194">
    <property type="entry name" value="HYDROLASE ALPHA/BETA FOLD FAMILY"/>
    <property type="match status" value="1"/>
</dbReference>
<evidence type="ECO:0000313" key="4">
    <source>
        <dbReference type="Proteomes" id="UP001166286"/>
    </source>
</evidence>
<dbReference type="PANTHER" id="PTHR43194:SF4">
    <property type="entry name" value="AB HYDROLASE-1 DOMAIN-CONTAINING PROTEIN"/>
    <property type="match status" value="1"/>
</dbReference>
<feature type="chain" id="PRO_5041423905" description="AB hydrolase-1 domain-containing protein" evidence="1">
    <location>
        <begin position="19"/>
        <end position="383"/>
    </location>
</feature>
<organism evidence="3 4">
    <name type="scientific">Cladonia borealis</name>
    <dbReference type="NCBI Taxonomy" id="184061"/>
    <lineage>
        <taxon>Eukaryota</taxon>
        <taxon>Fungi</taxon>
        <taxon>Dikarya</taxon>
        <taxon>Ascomycota</taxon>
        <taxon>Pezizomycotina</taxon>
        <taxon>Lecanoromycetes</taxon>
        <taxon>OSLEUM clade</taxon>
        <taxon>Lecanoromycetidae</taxon>
        <taxon>Lecanorales</taxon>
        <taxon>Lecanorineae</taxon>
        <taxon>Cladoniaceae</taxon>
        <taxon>Cladonia</taxon>
    </lineage>
</organism>
<dbReference type="EMBL" id="JAFEKC020000018">
    <property type="protein sequence ID" value="KAK0509789.1"/>
    <property type="molecule type" value="Genomic_DNA"/>
</dbReference>
<keyword evidence="4" id="KW-1185">Reference proteome</keyword>
<dbReference type="Proteomes" id="UP001166286">
    <property type="component" value="Unassembled WGS sequence"/>
</dbReference>
<evidence type="ECO:0000313" key="3">
    <source>
        <dbReference type="EMBL" id="KAK0509789.1"/>
    </source>
</evidence>